<proteinExistence type="predicted"/>
<evidence type="ECO:0000313" key="1">
    <source>
        <dbReference type="EMBL" id="MFG3817147.1"/>
    </source>
</evidence>
<protein>
    <submittedName>
        <fullName evidence="1">Uncharacterized protein</fullName>
    </submittedName>
</protein>
<accession>A0ABW7C7M7</accession>
<dbReference type="RefSeq" id="WP_393011261.1">
    <property type="nucleotide sequence ID" value="NZ_JAZAQF010000029.1"/>
</dbReference>
<organism evidence="1 2">
    <name type="scientific">Limnothrix redekei LRLZ20PSL1</name>
    <dbReference type="NCBI Taxonomy" id="3112953"/>
    <lineage>
        <taxon>Bacteria</taxon>
        <taxon>Bacillati</taxon>
        <taxon>Cyanobacteriota</taxon>
        <taxon>Cyanophyceae</taxon>
        <taxon>Pseudanabaenales</taxon>
        <taxon>Pseudanabaenaceae</taxon>
        <taxon>Limnothrix</taxon>
    </lineage>
</organism>
<comment type="caution">
    <text evidence="1">The sequence shown here is derived from an EMBL/GenBank/DDBJ whole genome shotgun (WGS) entry which is preliminary data.</text>
</comment>
<dbReference type="EMBL" id="JAZAQF010000029">
    <property type="protein sequence ID" value="MFG3817147.1"/>
    <property type="molecule type" value="Genomic_DNA"/>
</dbReference>
<dbReference type="Proteomes" id="UP001604335">
    <property type="component" value="Unassembled WGS sequence"/>
</dbReference>
<name>A0ABW7C7M7_9CYAN</name>
<sequence length="55" mass="5973">MAAVRRAQTLTGRAIVAIDCRLPPAHQPIWQVSFSPDRDYAIASAVLLCWPANPG</sequence>
<reference evidence="2" key="1">
    <citation type="journal article" date="2024" name="Algal Res.">
        <title>Biochemical, toxicological and genomic investigation of a high-biomass producing Limnothrix strain isolated from Italian shallow drinking water reservoir.</title>
        <authorList>
            <person name="Simonazzi M."/>
            <person name="Shishido T.K."/>
            <person name="Delbaje E."/>
            <person name="Wahlsten M."/>
            <person name="Fewer D.P."/>
            <person name="Sivonen K."/>
            <person name="Pezzolesi L."/>
            <person name="Pistocchi R."/>
        </authorList>
    </citation>
    <scope>NUCLEOTIDE SEQUENCE [LARGE SCALE GENOMIC DNA]</scope>
    <source>
        <strain evidence="2">LRLZ20PSL1</strain>
    </source>
</reference>
<keyword evidence="2" id="KW-1185">Reference proteome</keyword>
<evidence type="ECO:0000313" key="2">
    <source>
        <dbReference type="Proteomes" id="UP001604335"/>
    </source>
</evidence>
<gene>
    <name evidence="1" type="ORF">VPK24_05820</name>
</gene>